<feature type="compositionally biased region" description="Basic and acidic residues" evidence="1">
    <location>
        <begin position="801"/>
        <end position="815"/>
    </location>
</feature>
<evidence type="ECO:0000313" key="3">
    <source>
        <dbReference type="EMBL" id="KIK08822.1"/>
    </source>
</evidence>
<feature type="region of interest" description="Disordered" evidence="1">
    <location>
        <begin position="775"/>
        <end position="815"/>
    </location>
</feature>
<dbReference type="EMBL" id="KN838540">
    <property type="protein sequence ID" value="KIK08822.1"/>
    <property type="molecule type" value="Genomic_DNA"/>
</dbReference>
<keyword evidence="4" id="KW-1185">Reference proteome</keyword>
<dbReference type="AlphaFoldDB" id="A0A0C9YEE7"/>
<feature type="domain" description="Cryptic loci regulator 2 N-terminal" evidence="2">
    <location>
        <begin position="82"/>
        <end position="147"/>
    </location>
</feature>
<feature type="compositionally biased region" description="Polar residues" evidence="1">
    <location>
        <begin position="626"/>
        <end position="653"/>
    </location>
</feature>
<evidence type="ECO:0000259" key="2">
    <source>
        <dbReference type="Pfam" id="PF16761"/>
    </source>
</evidence>
<feature type="region of interest" description="Disordered" evidence="1">
    <location>
        <begin position="621"/>
        <end position="675"/>
    </location>
</feature>
<name>A0A0C9YEE7_9AGAR</name>
<evidence type="ECO:0000256" key="1">
    <source>
        <dbReference type="SAM" id="MobiDB-lite"/>
    </source>
</evidence>
<feature type="compositionally biased region" description="Low complexity" evidence="1">
    <location>
        <begin position="654"/>
        <end position="669"/>
    </location>
</feature>
<protein>
    <recommendedName>
        <fullName evidence="2">Cryptic loci regulator 2 N-terminal domain-containing protein</fullName>
    </recommendedName>
</protein>
<dbReference type="GO" id="GO:0031934">
    <property type="term" value="C:mating-type region heterochromatin"/>
    <property type="evidence" value="ECO:0007669"/>
    <property type="project" value="TreeGrafter"/>
</dbReference>
<dbReference type="OrthoDB" id="2421327at2759"/>
<dbReference type="InterPro" id="IPR031915">
    <property type="entry name" value="Clr2_N"/>
</dbReference>
<dbReference type="HOGENOM" id="CLU_013221_0_0_1"/>
<reference evidence="3 4" key="1">
    <citation type="submission" date="2014-04" db="EMBL/GenBank/DDBJ databases">
        <authorList>
            <consortium name="DOE Joint Genome Institute"/>
            <person name="Kuo A."/>
            <person name="Kohler A."/>
            <person name="Nagy L.G."/>
            <person name="Floudas D."/>
            <person name="Copeland A."/>
            <person name="Barry K.W."/>
            <person name="Cichocki N."/>
            <person name="Veneault-Fourrey C."/>
            <person name="LaButti K."/>
            <person name="Lindquist E.A."/>
            <person name="Lipzen A."/>
            <person name="Lundell T."/>
            <person name="Morin E."/>
            <person name="Murat C."/>
            <person name="Sun H."/>
            <person name="Tunlid A."/>
            <person name="Henrissat B."/>
            <person name="Grigoriev I.V."/>
            <person name="Hibbett D.S."/>
            <person name="Martin F."/>
            <person name="Nordberg H.P."/>
            <person name="Cantor M.N."/>
            <person name="Hua S.X."/>
        </authorList>
    </citation>
    <scope>NUCLEOTIDE SEQUENCE [LARGE SCALE GENOMIC DNA]</scope>
    <source>
        <strain evidence="3 4">LaAM-08-1</strain>
    </source>
</reference>
<dbReference type="GO" id="GO:0030466">
    <property type="term" value="P:silent mating-type cassette heterochromatin formation"/>
    <property type="evidence" value="ECO:0007669"/>
    <property type="project" value="TreeGrafter"/>
</dbReference>
<organism evidence="3 4">
    <name type="scientific">Laccaria amethystina LaAM-08-1</name>
    <dbReference type="NCBI Taxonomy" id="1095629"/>
    <lineage>
        <taxon>Eukaryota</taxon>
        <taxon>Fungi</taxon>
        <taxon>Dikarya</taxon>
        <taxon>Basidiomycota</taxon>
        <taxon>Agaricomycotina</taxon>
        <taxon>Agaricomycetes</taxon>
        <taxon>Agaricomycetidae</taxon>
        <taxon>Agaricales</taxon>
        <taxon>Agaricineae</taxon>
        <taxon>Hydnangiaceae</taxon>
        <taxon>Laccaria</taxon>
    </lineage>
</organism>
<dbReference type="InterPro" id="IPR038986">
    <property type="entry name" value="Clr2"/>
</dbReference>
<evidence type="ECO:0000313" key="4">
    <source>
        <dbReference type="Proteomes" id="UP000054477"/>
    </source>
</evidence>
<dbReference type="GO" id="GO:0033553">
    <property type="term" value="C:rDNA heterochromatin"/>
    <property type="evidence" value="ECO:0007669"/>
    <property type="project" value="TreeGrafter"/>
</dbReference>
<dbReference type="Pfam" id="PF16761">
    <property type="entry name" value="Clr2_transil"/>
    <property type="match status" value="1"/>
</dbReference>
<sequence>MSARRISEIKVDLPPNPEYLDFPRSDGSASVWPQNTTRVVDHEGHVNFMQPVGLDVSVAVRWRIQVASALAIDMGMAEGSNYVLRTWPHGYCMYDHHKGPANGNIRHDIYLYGSKHKFRSINEFIPHAIWLMRDPTMNPSNCACKYCSKKSQKEITASMSDILQAGSTSGIASPTPSRMRPSRDKLPKAKDIFKHIREQRARDPKVYAAVQKALKPLKPGPDVLRQPILAERNSDLRAICSKTAMNLRRWFREGEMVWCALDTPITLPDADGINIRYWPALVEQVKLKTIPVRREGNALTQPIAASSSSQAEEPQDDGKGRGIVIEERNDDPPLPWTVKQSTTYKVQLLAVSHSYTIADEHVLPYQAHAPSTQLIAALQGFPPENLEFNREQLSKFNPCAPSTSFKDAVAPYAMAVQIGSLLSGFWSFTDEWEFKYTTPIQPTPPQNSIQAAIEATGRHNAQTNALTTNGSPSFYTKITTTNPNMTSSEVQAAATQVLGVPLSSGFPDSFTQTRFQGLWWGAERIWVDDFVRLKSPRRSLAPKGAQNILPPAGPGKVSRELWIAQGKEPDGILNGAGGRGVFMKLEGLFVVDTPKEGGLLKKEGRASGMLYELAELDWEEPGQPIPQVNGTHINESASSSGSLPQRTASQNGDSSLPSTSSSNLPGSNSQQWGPPAYLLPKAPVGYRFRPILSPGHEAVVNLGLISGRYYPEILDHPHLRPLVQQAMESGLESGGVMQSNNLWALEGLSAGYHNAVDPTFYKKNRTEMVQDADKTAGTQLEDHKQQRILNGDVAMSEEENEPRQEADTERMDIDD</sequence>
<accession>A0A0C9YEE7</accession>
<dbReference type="Proteomes" id="UP000054477">
    <property type="component" value="Unassembled WGS sequence"/>
</dbReference>
<gene>
    <name evidence="3" type="ORF">K443DRAFT_127826</name>
</gene>
<dbReference type="STRING" id="1095629.A0A0C9YEE7"/>
<dbReference type="GO" id="GO:0070824">
    <property type="term" value="C:SHREC complex"/>
    <property type="evidence" value="ECO:0007669"/>
    <property type="project" value="InterPro"/>
</dbReference>
<proteinExistence type="predicted"/>
<feature type="compositionally biased region" description="Basic and acidic residues" evidence="1">
    <location>
        <begin position="316"/>
        <end position="331"/>
    </location>
</feature>
<reference evidence="4" key="2">
    <citation type="submission" date="2015-01" db="EMBL/GenBank/DDBJ databases">
        <title>Evolutionary Origins and Diversification of the Mycorrhizal Mutualists.</title>
        <authorList>
            <consortium name="DOE Joint Genome Institute"/>
            <consortium name="Mycorrhizal Genomics Consortium"/>
            <person name="Kohler A."/>
            <person name="Kuo A."/>
            <person name="Nagy L.G."/>
            <person name="Floudas D."/>
            <person name="Copeland A."/>
            <person name="Barry K.W."/>
            <person name="Cichocki N."/>
            <person name="Veneault-Fourrey C."/>
            <person name="LaButti K."/>
            <person name="Lindquist E.A."/>
            <person name="Lipzen A."/>
            <person name="Lundell T."/>
            <person name="Morin E."/>
            <person name="Murat C."/>
            <person name="Riley R."/>
            <person name="Ohm R."/>
            <person name="Sun H."/>
            <person name="Tunlid A."/>
            <person name="Henrissat B."/>
            <person name="Grigoriev I.V."/>
            <person name="Hibbett D.S."/>
            <person name="Martin F."/>
        </authorList>
    </citation>
    <scope>NUCLEOTIDE SEQUENCE [LARGE SCALE GENOMIC DNA]</scope>
    <source>
        <strain evidence="4">LaAM-08-1</strain>
    </source>
</reference>
<feature type="compositionally biased region" description="Basic and acidic residues" evidence="1">
    <location>
        <begin position="775"/>
        <end position="785"/>
    </location>
</feature>
<dbReference type="PANTHER" id="PTHR38046:SF1">
    <property type="entry name" value="CRYPTIC LOCI REGULATOR 2"/>
    <property type="match status" value="1"/>
</dbReference>
<dbReference type="PANTHER" id="PTHR38046">
    <property type="entry name" value="CRYPTIC LOCI REGULATOR 2"/>
    <property type="match status" value="1"/>
</dbReference>
<feature type="region of interest" description="Disordered" evidence="1">
    <location>
        <begin position="300"/>
        <end position="332"/>
    </location>
</feature>